<dbReference type="PANTHER" id="PTHR35146">
    <property type="entry name" value="UPF0178 PROTEIN YAII"/>
    <property type="match status" value="1"/>
</dbReference>
<evidence type="ECO:0000256" key="1">
    <source>
        <dbReference type="ARBA" id="ARBA00008522"/>
    </source>
</evidence>
<evidence type="ECO:0000313" key="3">
    <source>
        <dbReference type="EMBL" id="TDM12299.1"/>
    </source>
</evidence>
<dbReference type="PANTHER" id="PTHR35146:SF1">
    <property type="entry name" value="UPF0178 PROTEIN YAII"/>
    <property type="match status" value="1"/>
</dbReference>
<comment type="caution">
    <text evidence="3">The sequence shown here is derived from an EMBL/GenBank/DDBJ whole genome shotgun (WGS) entry which is preliminary data.</text>
</comment>
<dbReference type="HAMAP" id="MF_00489">
    <property type="entry name" value="UPF0178"/>
    <property type="match status" value="1"/>
</dbReference>
<dbReference type="AlphaFoldDB" id="A0A4R6BVC6"/>
<dbReference type="NCBIfam" id="NF001095">
    <property type="entry name" value="PRK00124.1"/>
    <property type="match status" value="1"/>
</dbReference>
<dbReference type="OrthoDB" id="9798918at2"/>
<evidence type="ECO:0000256" key="2">
    <source>
        <dbReference type="HAMAP-Rule" id="MF_00489"/>
    </source>
</evidence>
<dbReference type="EMBL" id="SCWB01000005">
    <property type="protein sequence ID" value="TDM12299.1"/>
    <property type="molecule type" value="Genomic_DNA"/>
</dbReference>
<sequence>MQRIIVDADASPVIDEVIDVAQQKMIEVLLVKNFNHFSHYVYPDFVKIYYVDEGADSADYKIVQLSVPDDIVITQDYGLASLLLNKNVTVMHHNGYLYTPDNINQLLMIRHQSSQMRQAGIRTKGPGKFTAENKKTFKNILQSMIESQR</sequence>
<dbReference type="InterPro" id="IPR003791">
    <property type="entry name" value="UPF0178"/>
</dbReference>
<comment type="similarity">
    <text evidence="1 2">Belongs to the UPF0178 family.</text>
</comment>
<protein>
    <recommendedName>
        <fullName evidence="2">UPF0178 protein ERX29_03925</fullName>
    </recommendedName>
</protein>
<dbReference type="Pfam" id="PF02639">
    <property type="entry name" value="DUF188"/>
    <property type="match status" value="1"/>
</dbReference>
<accession>A0A4R6BVC6</accession>
<gene>
    <name evidence="3" type="ORF">ERX29_03925</name>
</gene>
<keyword evidence="4" id="KW-1185">Reference proteome</keyword>
<name>A0A4R6BVC6_9STAP</name>
<proteinExistence type="inferred from homology"/>
<organism evidence="3 4">
    <name type="scientific">Macrococcus lamae</name>
    <dbReference type="NCBI Taxonomy" id="198484"/>
    <lineage>
        <taxon>Bacteria</taxon>
        <taxon>Bacillati</taxon>
        <taxon>Bacillota</taxon>
        <taxon>Bacilli</taxon>
        <taxon>Bacillales</taxon>
        <taxon>Staphylococcaceae</taxon>
        <taxon>Macrococcus</taxon>
    </lineage>
</organism>
<evidence type="ECO:0000313" key="4">
    <source>
        <dbReference type="Proteomes" id="UP000294802"/>
    </source>
</evidence>
<dbReference type="Proteomes" id="UP000294802">
    <property type="component" value="Unassembled WGS sequence"/>
</dbReference>
<reference evidence="3 4" key="1">
    <citation type="submission" date="2019-01" db="EMBL/GenBank/DDBJ databases">
        <title>Draft genome sequences of the type strains of six Macrococcus species.</title>
        <authorList>
            <person name="Mazhar S."/>
            <person name="Altermann E."/>
            <person name="Hill C."/>
            <person name="Mcauliffe O."/>
        </authorList>
    </citation>
    <scope>NUCLEOTIDE SEQUENCE [LARGE SCALE GENOMIC DNA]</scope>
    <source>
        <strain evidence="3 4">CCM4815</strain>
    </source>
</reference>